<dbReference type="Gene3D" id="3.80.10.10">
    <property type="entry name" value="Ribonuclease Inhibitor"/>
    <property type="match status" value="3"/>
</dbReference>
<dbReference type="RefSeq" id="XP_064854701.1">
    <property type="nucleotide sequence ID" value="XM_064998629.1"/>
</dbReference>
<dbReference type="SUPFAM" id="SSF52058">
    <property type="entry name" value="L domain-like"/>
    <property type="match status" value="1"/>
</dbReference>
<dbReference type="PRINTS" id="PR00019">
    <property type="entry name" value="LEURICHRPT"/>
</dbReference>
<dbReference type="SMART" id="SM00365">
    <property type="entry name" value="LRR_SD22"/>
    <property type="match status" value="3"/>
</dbReference>
<dbReference type="PANTHER" id="PTHR46652:SF3">
    <property type="entry name" value="LEUCINE-RICH REPEAT-CONTAINING PROTEIN 9"/>
    <property type="match status" value="1"/>
</dbReference>
<comment type="caution">
    <text evidence="3">The sequence shown here is derived from an EMBL/GenBank/DDBJ whole genome shotgun (WGS) entry which is preliminary data.</text>
</comment>
<keyword evidence="2" id="KW-0677">Repeat</keyword>
<dbReference type="PROSITE" id="PS51450">
    <property type="entry name" value="LRR"/>
    <property type="match status" value="4"/>
</dbReference>
<dbReference type="InterPro" id="IPR003591">
    <property type="entry name" value="Leu-rich_rpt_typical-subtyp"/>
</dbReference>
<reference evidence="3 4" key="1">
    <citation type="journal article" date="2023" name="Elife">
        <title>Identification of key yeast species and microbe-microbe interactions impacting larval growth of Drosophila in the wild.</title>
        <authorList>
            <person name="Mure A."/>
            <person name="Sugiura Y."/>
            <person name="Maeda R."/>
            <person name="Honda K."/>
            <person name="Sakurai N."/>
            <person name="Takahashi Y."/>
            <person name="Watada M."/>
            <person name="Katoh T."/>
            <person name="Gotoh A."/>
            <person name="Gotoh Y."/>
            <person name="Taniguchi I."/>
            <person name="Nakamura K."/>
            <person name="Hayashi T."/>
            <person name="Katayama T."/>
            <person name="Uemura T."/>
            <person name="Hattori Y."/>
        </authorList>
    </citation>
    <scope>NUCLEOTIDE SEQUENCE [LARGE SCALE GENOMIC DNA]</scope>
    <source>
        <strain evidence="3 4">SC-9</strain>
    </source>
</reference>
<accession>A0AAV5QS17</accession>
<dbReference type="AlphaFoldDB" id="A0AAV5QS17"/>
<sequence>MLFKKVIFSYGKKRYSDASIIDGFQFIKDHSCGIICMVNDIIKLKEIAWHYNEFVRSLELSSPDTETFHYGPLFGVDRPAFIDIVNSFRVLNTLIVDSGKIYINDVKNSNITTLVIGKHRGALEFGNHFRSFEKLDTIVYSKSVNDRKSLDGASFSNIPNLVSLSLLGNFATGIINVNKKYLPKLQDLEISGQAIKTLDASCLDLPKLRWLSICDNPFLSHVSNLHKLSKLEWLQICQSALDTLNLVNSPGVKVLQLCDCQFKKIPQCVRKFENLITLDLTKNYISSIDKGLSKCSKLEYLSLSYNNINNIENLTLPNLRELDLSHNQIKTICELHDLGSLTKLNLAKNQIIDIHNAKPLPNLKKLTLADCHYVTTRVTTELDDSPYDFLKDIFDFEKFKIIKVKDRK</sequence>
<evidence type="ECO:0000256" key="2">
    <source>
        <dbReference type="ARBA" id="ARBA00022737"/>
    </source>
</evidence>
<dbReference type="Proteomes" id="UP001360560">
    <property type="component" value="Unassembled WGS sequence"/>
</dbReference>
<keyword evidence="1" id="KW-0433">Leucine-rich repeat</keyword>
<evidence type="ECO:0000313" key="3">
    <source>
        <dbReference type="EMBL" id="GMM37705.1"/>
    </source>
</evidence>
<dbReference type="GeneID" id="90075680"/>
<dbReference type="Pfam" id="PF13855">
    <property type="entry name" value="LRR_8"/>
    <property type="match status" value="2"/>
</dbReference>
<keyword evidence="4" id="KW-1185">Reference proteome</keyword>
<dbReference type="SMART" id="SM00369">
    <property type="entry name" value="LRR_TYP"/>
    <property type="match status" value="4"/>
</dbReference>
<dbReference type="EMBL" id="BTFZ01000012">
    <property type="protein sequence ID" value="GMM37705.1"/>
    <property type="molecule type" value="Genomic_DNA"/>
</dbReference>
<organism evidence="3 4">
    <name type="scientific">Saccharomycopsis crataegensis</name>
    <dbReference type="NCBI Taxonomy" id="43959"/>
    <lineage>
        <taxon>Eukaryota</taxon>
        <taxon>Fungi</taxon>
        <taxon>Dikarya</taxon>
        <taxon>Ascomycota</taxon>
        <taxon>Saccharomycotina</taxon>
        <taxon>Saccharomycetes</taxon>
        <taxon>Saccharomycopsidaceae</taxon>
        <taxon>Saccharomycopsis</taxon>
    </lineage>
</organism>
<dbReference type="PANTHER" id="PTHR46652">
    <property type="entry name" value="LEUCINE-RICH REPEAT AND IQ DOMAIN-CONTAINING PROTEIN 1-RELATED"/>
    <property type="match status" value="1"/>
</dbReference>
<dbReference type="InterPro" id="IPR001611">
    <property type="entry name" value="Leu-rich_rpt"/>
</dbReference>
<name>A0AAV5QS17_9ASCO</name>
<evidence type="ECO:0000256" key="1">
    <source>
        <dbReference type="ARBA" id="ARBA00022614"/>
    </source>
</evidence>
<evidence type="ECO:0000313" key="4">
    <source>
        <dbReference type="Proteomes" id="UP001360560"/>
    </source>
</evidence>
<dbReference type="InterPro" id="IPR050836">
    <property type="entry name" value="SDS22/Internalin_LRR"/>
</dbReference>
<dbReference type="InterPro" id="IPR032675">
    <property type="entry name" value="LRR_dom_sf"/>
</dbReference>
<gene>
    <name evidence="3" type="ORF">DASC09_050300</name>
</gene>
<proteinExistence type="predicted"/>
<protein>
    <submittedName>
        <fullName evidence="3">Uncharacterized protein</fullName>
    </submittedName>
</protein>